<feature type="non-terminal residue" evidence="1">
    <location>
        <position position="98"/>
    </location>
</feature>
<dbReference type="EMBL" id="CAJVPU010022179">
    <property type="protein sequence ID" value="CAG8684521.1"/>
    <property type="molecule type" value="Genomic_DNA"/>
</dbReference>
<keyword evidence="2" id="KW-1185">Reference proteome</keyword>
<proteinExistence type="predicted"/>
<organism evidence="1 2">
    <name type="scientific">Dentiscutata heterogama</name>
    <dbReference type="NCBI Taxonomy" id="1316150"/>
    <lineage>
        <taxon>Eukaryota</taxon>
        <taxon>Fungi</taxon>
        <taxon>Fungi incertae sedis</taxon>
        <taxon>Mucoromycota</taxon>
        <taxon>Glomeromycotina</taxon>
        <taxon>Glomeromycetes</taxon>
        <taxon>Diversisporales</taxon>
        <taxon>Gigasporaceae</taxon>
        <taxon>Dentiscutata</taxon>
    </lineage>
</organism>
<sequence length="98" mass="11065">MLEKCSNNSSNSIKHSNSIKRSNKKIKALPKDEKRTRTSFICKHFKEDVDEEGIPVIICQVKNDGIKCDTKYIFTGSTGNANIHLRNSHEICNSGKIK</sequence>
<evidence type="ECO:0000313" key="1">
    <source>
        <dbReference type="EMBL" id="CAG8684521.1"/>
    </source>
</evidence>
<evidence type="ECO:0000313" key="2">
    <source>
        <dbReference type="Proteomes" id="UP000789702"/>
    </source>
</evidence>
<dbReference type="Proteomes" id="UP000789702">
    <property type="component" value="Unassembled WGS sequence"/>
</dbReference>
<name>A0ACA9NYW6_9GLOM</name>
<comment type="caution">
    <text evidence="1">The sequence shown here is derived from an EMBL/GenBank/DDBJ whole genome shotgun (WGS) entry which is preliminary data.</text>
</comment>
<accession>A0ACA9NYW6</accession>
<gene>
    <name evidence="1" type="ORF">DHETER_LOCUS10836</name>
</gene>
<protein>
    <submittedName>
        <fullName evidence="1">10560_t:CDS:1</fullName>
    </submittedName>
</protein>
<reference evidence="1" key="1">
    <citation type="submission" date="2021-06" db="EMBL/GenBank/DDBJ databases">
        <authorList>
            <person name="Kallberg Y."/>
            <person name="Tangrot J."/>
            <person name="Rosling A."/>
        </authorList>
    </citation>
    <scope>NUCLEOTIDE SEQUENCE</scope>
    <source>
        <strain evidence="1">IL203A</strain>
    </source>
</reference>